<keyword evidence="1" id="KW-0472">Membrane</keyword>
<proteinExistence type="predicted"/>
<dbReference type="RefSeq" id="WP_180915870.1">
    <property type="nucleotide sequence ID" value="NZ_CP059165.1"/>
</dbReference>
<dbReference type="AlphaFoldDB" id="A0A7D6I722"/>
<accession>A0A7D6I722</accession>
<evidence type="ECO:0000256" key="1">
    <source>
        <dbReference type="SAM" id="Phobius"/>
    </source>
</evidence>
<protein>
    <submittedName>
        <fullName evidence="2">Uncharacterized protein</fullName>
    </submittedName>
</protein>
<keyword evidence="1" id="KW-1133">Transmembrane helix</keyword>
<dbReference type="EMBL" id="CP059165">
    <property type="protein sequence ID" value="QLL07296.1"/>
    <property type="molecule type" value="Genomic_DNA"/>
</dbReference>
<sequence length="51" mass="5485">MILVGAVLLILGFVFGVHLLTVLGVVLLVVGAVMWAMGSIGRPVAGRRYWY</sequence>
<organism evidence="2 3">
    <name type="scientific">Mycobacterium vicinigordonae</name>
    <dbReference type="NCBI Taxonomy" id="1719132"/>
    <lineage>
        <taxon>Bacteria</taxon>
        <taxon>Bacillati</taxon>
        <taxon>Actinomycetota</taxon>
        <taxon>Actinomycetes</taxon>
        <taxon>Mycobacteriales</taxon>
        <taxon>Mycobacteriaceae</taxon>
        <taxon>Mycobacterium</taxon>
    </lineage>
</organism>
<reference evidence="3" key="1">
    <citation type="submission" date="2020-07" db="EMBL/GenBank/DDBJ databases">
        <title>Description of Mycobacterium gordonae subsp. intergordonae subsp.nov. and Mycobacterium gordonae subsp. gordonae subsp. nov.</title>
        <authorList>
            <person name="Yu X."/>
        </authorList>
    </citation>
    <scope>NUCLEOTIDE SEQUENCE [LARGE SCALE GENOMIC DNA]</scope>
    <source>
        <strain evidence="3">24</strain>
    </source>
</reference>
<feature type="transmembrane region" description="Helical" evidence="1">
    <location>
        <begin position="6"/>
        <end position="38"/>
    </location>
</feature>
<evidence type="ECO:0000313" key="2">
    <source>
        <dbReference type="EMBL" id="QLL07296.1"/>
    </source>
</evidence>
<dbReference type="Proteomes" id="UP000510682">
    <property type="component" value="Chromosome"/>
</dbReference>
<dbReference type="KEGG" id="mgor:H0P51_27200"/>
<dbReference type="Pfam" id="PF19626">
    <property type="entry name" value="DUF6131"/>
    <property type="match status" value="1"/>
</dbReference>
<keyword evidence="3" id="KW-1185">Reference proteome</keyword>
<name>A0A7D6I722_9MYCO</name>
<reference evidence="2 3" key="2">
    <citation type="submission" date="2020-07" db="EMBL/GenBank/DDBJ databases">
        <authorList>
            <person name="Yu X."/>
        </authorList>
    </citation>
    <scope>NUCLEOTIDE SEQUENCE [LARGE SCALE GENOMIC DNA]</scope>
    <source>
        <strain evidence="3">24</strain>
    </source>
</reference>
<evidence type="ECO:0000313" key="3">
    <source>
        <dbReference type="Proteomes" id="UP000510682"/>
    </source>
</evidence>
<keyword evidence="1" id="KW-0812">Transmembrane</keyword>
<dbReference type="InterPro" id="IPR046134">
    <property type="entry name" value="DUF6131"/>
</dbReference>
<reference evidence="3" key="3">
    <citation type="submission" date="2023-07" db="EMBL/GenBank/DDBJ databases">
        <title>Description of Mycobacterium gordonae subsp. intergordonae subsp.nov. and Mycobacterium gordonae subsp. gordonae subsp. nov.</title>
        <authorList>
            <person name="Huang H."/>
        </authorList>
    </citation>
    <scope>NUCLEOTIDE SEQUENCE [LARGE SCALE GENOMIC DNA]</scope>
    <source>
        <strain evidence="3">24</strain>
    </source>
</reference>
<gene>
    <name evidence="2" type="ORF">H0P51_27200</name>
</gene>